<dbReference type="EMBL" id="JBHTCH010000014">
    <property type="protein sequence ID" value="MFC7360922.1"/>
    <property type="molecule type" value="Genomic_DNA"/>
</dbReference>
<gene>
    <name evidence="3" type="ORF">ACFQO6_11625</name>
</gene>
<feature type="coiled-coil region" evidence="1">
    <location>
        <begin position="291"/>
        <end position="318"/>
    </location>
</feature>
<accession>A0ABW2N0S5</accession>
<sequence length="460" mass="48061">MRISVECGGFDDAADACRTTNQTAALLTESLAAKLAGFGGMAGNDASSADFASSYDAAAREAVGSLVDLTHAFVGVGRLLTATGTNHASAEAAAADHVAAYTGLGLTGDTYVRVQAAPLPSSLGAQEPSLSVVDRFILDHIEGFVWPGADVSLLREAAHAWRRASSAVAPLVDQVDIATTMIERQRSPEIPTALAALADLRSLVVDTAAELEAVGVACEDYAAAVDDTHDRTRALLAEVAGMLVEGAAVSVIIGGLTGGLGASASAAAAAARIRAQAPRFHALLVGLRATVAAAGSRLRTAQDTLRDLRERLDRYAKLGVRDERGEMLLPGGWGFSRAPGWLRVHETPPGHALSRHVGKTTDELAERCRTTGIKRASSFSTEKDAERLIAEVLDKRSADIRQWLRSGGDTKLELDHIFPGPTGVTVDAAGRATPADAVRVVLIPSDRIAGGWQILTAFPR</sequence>
<keyword evidence="4" id="KW-1185">Reference proteome</keyword>
<evidence type="ECO:0000313" key="3">
    <source>
        <dbReference type="EMBL" id="MFC7360922.1"/>
    </source>
</evidence>
<feature type="domain" description="Bacterial CdiA-CT RNAse A" evidence="2">
    <location>
        <begin position="350"/>
        <end position="459"/>
    </location>
</feature>
<evidence type="ECO:0000313" key="4">
    <source>
        <dbReference type="Proteomes" id="UP001596524"/>
    </source>
</evidence>
<reference evidence="4" key="1">
    <citation type="journal article" date="2019" name="Int. J. Syst. Evol. Microbiol.">
        <title>The Global Catalogue of Microorganisms (GCM) 10K type strain sequencing project: providing services to taxonomists for standard genome sequencing and annotation.</title>
        <authorList>
            <consortium name="The Broad Institute Genomics Platform"/>
            <consortium name="The Broad Institute Genome Sequencing Center for Infectious Disease"/>
            <person name="Wu L."/>
            <person name="Ma J."/>
        </authorList>
    </citation>
    <scope>NUCLEOTIDE SEQUENCE [LARGE SCALE GENOMIC DNA]</scope>
    <source>
        <strain evidence="4">FCH27</strain>
    </source>
</reference>
<dbReference type="CDD" id="cd20684">
    <property type="entry name" value="CdiA-CT_Yk_RNaseA-like"/>
    <property type="match status" value="1"/>
</dbReference>
<dbReference type="Pfam" id="PF18431">
    <property type="entry name" value="RNAse_A_bac"/>
    <property type="match status" value="1"/>
</dbReference>
<evidence type="ECO:0000259" key="2">
    <source>
        <dbReference type="Pfam" id="PF18431"/>
    </source>
</evidence>
<dbReference type="Proteomes" id="UP001596524">
    <property type="component" value="Unassembled WGS sequence"/>
</dbReference>
<name>A0ABW2N0S5_9ACTN</name>
<dbReference type="InterPro" id="IPR041436">
    <property type="entry name" value="RNAse_A_bac"/>
</dbReference>
<organism evidence="3 4">
    <name type="scientific">Nocardioides astragali</name>
    <dbReference type="NCBI Taxonomy" id="1776736"/>
    <lineage>
        <taxon>Bacteria</taxon>
        <taxon>Bacillati</taxon>
        <taxon>Actinomycetota</taxon>
        <taxon>Actinomycetes</taxon>
        <taxon>Propionibacteriales</taxon>
        <taxon>Nocardioidaceae</taxon>
        <taxon>Nocardioides</taxon>
    </lineage>
</organism>
<comment type="caution">
    <text evidence="3">The sequence shown here is derived from an EMBL/GenBank/DDBJ whole genome shotgun (WGS) entry which is preliminary data.</text>
</comment>
<proteinExistence type="predicted"/>
<dbReference type="RefSeq" id="WP_255888557.1">
    <property type="nucleotide sequence ID" value="NZ_JAFMZM010000001.1"/>
</dbReference>
<keyword evidence="1" id="KW-0175">Coiled coil</keyword>
<evidence type="ECO:0000256" key="1">
    <source>
        <dbReference type="SAM" id="Coils"/>
    </source>
</evidence>
<protein>
    <submittedName>
        <fullName evidence="3">RNase A-like domain-containing protein</fullName>
    </submittedName>
</protein>